<keyword evidence="6" id="KW-0432">Leucine biosynthesis</keyword>
<dbReference type="GO" id="GO:0009098">
    <property type="term" value="P:L-leucine biosynthetic process"/>
    <property type="evidence" value="ECO:0007669"/>
    <property type="project" value="UniProtKB-KW"/>
</dbReference>
<dbReference type="GO" id="GO:0006099">
    <property type="term" value="P:tricarboxylic acid cycle"/>
    <property type="evidence" value="ECO:0007669"/>
    <property type="project" value="UniProtKB-KW"/>
</dbReference>
<evidence type="ECO:0000256" key="10">
    <source>
        <dbReference type="ARBA" id="ARBA00022842"/>
    </source>
</evidence>
<comment type="similarity">
    <text evidence="3">Belongs to the isocitrate and isopropylmalate dehydrogenases family.</text>
</comment>
<keyword evidence="13" id="KW-0464">Manganese</keyword>
<reference evidence="16" key="1">
    <citation type="submission" date="2023-03" db="EMBL/GenBank/DDBJ databases">
        <authorList>
            <person name="Steffen K."/>
            <person name="Cardenas P."/>
        </authorList>
    </citation>
    <scope>NUCLEOTIDE SEQUENCE</scope>
</reference>
<comment type="cofactor">
    <cofactor evidence="1">
        <name>Mn(2+)</name>
        <dbReference type="ChEBI" id="CHEBI:29035"/>
    </cofactor>
</comment>
<dbReference type="EC" id="1.1.1.85" evidence="5"/>
<sequence>MDFNIAVLGGDGIGPEVTAEGVKAMQAVGRAFGHNFTLEYGDVGGISIDRHGTPLTDGVRELATSADAVLFGAVGGPKWDDPSAPTRPEDGLLALRAHLNVFANIRPVKVYPELTDSSVLKPHVLEGVDMVVVRELTGGLYYAQPKGRTQTPQGIVGVDTMRYSESEIERVLRVGFELARGRRGKLTSVDKANVLETSRLWRATATRLADEYPDVELEHALVDACAMQIVLRPASYDVIVAENTFGDILTDEAAILAASMGLLPSASLSGVPEAGARTPGFYEPIHGTAPDIAGQGIANPCGSILSAAMMLRYSLGLTEEAAAVDRAVQTVLEQGYRTADIATAGDAATGTTQMGDLVANAIG</sequence>
<dbReference type="AlphaFoldDB" id="A0AA35WED3"/>
<evidence type="ECO:0000256" key="7">
    <source>
        <dbReference type="ARBA" id="ARBA00022532"/>
    </source>
</evidence>
<keyword evidence="9" id="KW-0479">Metal-binding</keyword>
<comment type="subunit">
    <text evidence="4">Homodimer.</text>
</comment>
<evidence type="ECO:0000313" key="16">
    <source>
        <dbReference type="EMBL" id="CAI8018323.1"/>
    </source>
</evidence>
<dbReference type="SMART" id="SM01329">
    <property type="entry name" value="Iso_dh"/>
    <property type="match status" value="1"/>
</dbReference>
<dbReference type="PANTHER" id="PTHR42979">
    <property type="entry name" value="3-ISOPROPYLMALATE DEHYDROGENASE"/>
    <property type="match status" value="1"/>
</dbReference>
<dbReference type="Proteomes" id="UP001174909">
    <property type="component" value="Unassembled WGS sequence"/>
</dbReference>
<dbReference type="GO" id="GO:0046872">
    <property type="term" value="F:metal ion binding"/>
    <property type="evidence" value="ECO:0007669"/>
    <property type="project" value="UniProtKB-KW"/>
</dbReference>
<protein>
    <recommendedName>
        <fullName evidence="5">3-isopropylmalate dehydrogenase</fullName>
        <ecNumber evidence="5">1.1.1.85</ecNumber>
    </recommendedName>
</protein>
<dbReference type="Gene3D" id="3.40.718.10">
    <property type="entry name" value="Isopropylmalate Dehydrogenase"/>
    <property type="match status" value="1"/>
</dbReference>
<keyword evidence="12" id="KW-0520">NAD</keyword>
<evidence type="ECO:0000256" key="4">
    <source>
        <dbReference type="ARBA" id="ARBA00011738"/>
    </source>
</evidence>
<proteinExistence type="inferred from homology"/>
<keyword evidence="11" id="KW-0560">Oxidoreductase</keyword>
<evidence type="ECO:0000256" key="1">
    <source>
        <dbReference type="ARBA" id="ARBA00001936"/>
    </source>
</evidence>
<dbReference type="FunFam" id="3.40.718.10:FF:000006">
    <property type="entry name" value="3-isopropylmalate dehydrogenase"/>
    <property type="match status" value="1"/>
</dbReference>
<evidence type="ECO:0000256" key="13">
    <source>
        <dbReference type="ARBA" id="ARBA00023211"/>
    </source>
</evidence>
<evidence type="ECO:0000256" key="3">
    <source>
        <dbReference type="ARBA" id="ARBA00007769"/>
    </source>
</evidence>
<evidence type="ECO:0000256" key="2">
    <source>
        <dbReference type="ARBA" id="ARBA00001946"/>
    </source>
</evidence>
<comment type="cofactor">
    <cofactor evidence="2">
        <name>Mg(2+)</name>
        <dbReference type="ChEBI" id="CHEBI:18420"/>
    </cofactor>
</comment>
<dbReference type="HAMAP" id="MF_01033">
    <property type="entry name" value="LeuB_type1"/>
    <property type="match status" value="1"/>
</dbReference>
<dbReference type="PANTHER" id="PTHR42979:SF1">
    <property type="entry name" value="3-ISOPROPYLMALATE DEHYDROGENASE"/>
    <property type="match status" value="1"/>
</dbReference>
<evidence type="ECO:0000256" key="6">
    <source>
        <dbReference type="ARBA" id="ARBA00022430"/>
    </source>
</evidence>
<evidence type="ECO:0000256" key="12">
    <source>
        <dbReference type="ARBA" id="ARBA00023027"/>
    </source>
</evidence>
<evidence type="ECO:0000256" key="9">
    <source>
        <dbReference type="ARBA" id="ARBA00022723"/>
    </source>
</evidence>
<evidence type="ECO:0000256" key="5">
    <source>
        <dbReference type="ARBA" id="ARBA00013101"/>
    </source>
</evidence>
<dbReference type="GO" id="GO:0005829">
    <property type="term" value="C:cytosol"/>
    <property type="evidence" value="ECO:0007669"/>
    <property type="project" value="TreeGrafter"/>
</dbReference>
<keyword evidence="7" id="KW-0816">Tricarboxylic acid cycle</keyword>
<dbReference type="InterPro" id="IPR004429">
    <property type="entry name" value="Isopropylmalate_DH"/>
</dbReference>
<dbReference type="SUPFAM" id="SSF53659">
    <property type="entry name" value="Isocitrate/Isopropylmalate dehydrogenase-like"/>
    <property type="match status" value="1"/>
</dbReference>
<dbReference type="InterPro" id="IPR024084">
    <property type="entry name" value="IsoPropMal-DH-like_dom"/>
</dbReference>
<comment type="caution">
    <text evidence="16">The sequence shown here is derived from an EMBL/GenBank/DDBJ whole genome shotgun (WGS) entry which is preliminary data.</text>
</comment>
<evidence type="ECO:0000256" key="14">
    <source>
        <dbReference type="ARBA" id="ARBA00023304"/>
    </source>
</evidence>
<evidence type="ECO:0000259" key="15">
    <source>
        <dbReference type="SMART" id="SM01329"/>
    </source>
</evidence>
<evidence type="ECO:0000313" key="17">
    <source>
        <dbReference type="Proteomes" id="UP001174909"/>
    </source>
</evidence>
<gene>
    <name evidence="16" type="ORF">GBAR_LOCUS11109</name>
</gene>
<dbReference type="NCBIfam" id="TIGR00169">
    <property type="entry name" value="leuB"/>
    <property type="match status" value="1"/>
</dbReference>
<accession>A0AA35WED3</accession>
<dbReference type="EMBL" id="CASHTH010001687">
    <property type="protein sequence ID" value="CAI8018323.1"/>
    <property type="molecule type" value="Genomic_DNA"/>
</dbReference>
<organism evidence="16 17">
    <name type="scientific">Geodia barretti</name>
    <name type="common">Barrett's horny sponge</name>
    <dbReference type="NCBI Taxonomy" id="519541"/>
    <lineage>
        <taxon>Eukaryota</taxon>
        <taxon>Metazoa</taxon>
        <taxon>Porifera</taxon>
        <taxon>Demospongiae</taxon>
        <taxon>Heteroscleromorpha</taxon>
        <taxon>Tetractinellida</taxon>
        <taxon>Astrophorina</taxon>
        <taxon>Geodiidae</taxon>
        <taxon>Geodia</taxon>
    </lineage>
</organism>
<dbReference type="Pfam" id="PF00180">
    <property type="entry name" value="Iso_dh"/>
    <property type="match status" value="1"/>
</dbReference>
<keyword evidence="17" id="KW-1185">Reference proteome</keyword>
<evidence type="ECO:0000256" key="8">
    <source>
        <dbReference type="ARBA" id="ARBA00022605"/>
    </source>
</evidence>
<keyword evidence="10" id="KW-0460">Magnesium</keyword>
<feature type="domain" description="Isopropylmalate dehydrogenase-like" evidence="15">
    <location>
        <begin position="4"/>
        <end position="358"/>
    </location>
</feature>
<keyword evidence="8" id="KW-0028">Amino-acid biosynthesis</keyword>
<dbReference type="GO" id="GO:0003862">
    <property type="term" value="F:3-isopropylmalate dehydrogenase activity"/>
    <property type="evidence" value="ECO:0007669"/>
    <property type="project" value="UniProtKB-EC"/>
</dbReference>
<keyword evidence="14" id="KW-0100">Branched-chain amino acid biosynthesis</keyword>
<evidence type="ECO:0000256" key="11">
    <source>
        <dbReference type="ARBA" id="ARBA00023002"/>
    </source>
</evidence>
<name>A0AA35WED3_GEOBA</name>